<evidence type="ECO:0000313" key="2">
    <source>
        <dbReference type="Proteomes" id="UP000789759"/>
    </source>
</evidence>
<dbReference type="OrthoDB" id="2367745at2759"/>
<proteinExistence type="predicted"/>
<accession>A0A9N9GZK5</accession>
<dbReference type="EMBL" id="CAJVQA010006758">
    <property type="protein sequence ID" value="CAG8645830.1"/>
    <property type="molecule type" value="Genomic_DNA"/>
</dbReference>
<comment type="caution">
    <text evidence="1">The sequence shown here is derived from an EMBL/GenBank/DDBJ whole genome shotgun (WGS) entry which is preliminary data.</text>
</comment>
<sequence length="111" mass="12720">MTNASQPPNSIIIMWTLFEGKNRAVQVDLNQTNYKDRSLNLDRLTLVLKEEFNELQNVLLKNFPSMTTIHSPLRSGTLLTEIVTTNMSPLVVRYTFSNATIWAYNFKPVVT</sequence>
<name>A0A9N9GZK5_9GLOM</name>
<dbReference type="AlphaFoldDB" id="A0A9N9GZK5"/>
<reference evidence="1" key="1">
    <citation type="submission" date="2021-06" db="EMBL/GenBank/DDBJ databases">
        <authorList>
            <person name="Kallberg Y."/>
            <person name="Tangrot J."/>
            <person name="Rosling A."/>
        </authorList>
    </citation>
    <scope>NUCLEOTIDE SEQUENCE</scope>
    <source>
        <strain evidence="1">FL966</strain>
    </source>
</reference>
<keyword evidence="2" id="KW-1185">Reference proteome</keyword>
<protein>
    <submittedName>
        <fullName evidence="1">5617_t:CDS:1</fullName>
    </submittedName>
</protein>
<dbReference type="Proteomes" id="UP000789759">
    <property type="component" value="Unassembled WGS sequence"/>
</dbReference>
<organism evidence="1 2">
    <name type="scientific">Cetraspora pellucida</name>
    <dbReference type="NCBI Taxonomy" id="1433469"/>
    <lineage>
        <taxon>Eukaryota</taxon>
        <taxon>Fungi</taxon>
        <taxon>Fungi incertae sedis</taxon>
        <taxon>Mucoromycota</taxon>
        <taxon>Glomeromycotina</taxon>
        <taxon>Glomeromycetes</taxon>
        <taxon>Diversisporales</taxon>
        <taxon>Gigasporaceae</taxon>
        <taxon>Cetraspora</taxon>
    </lineage>
</organism>
<evidence type="ECO:0000313" key="1">
    <source>
        <dbReference type="EMBL" id="CAG8645830.1"/>
    </source>
</evidence>
<gene>
    <name evidence="1" type="ORF">CPELLU_LOCUS9085</name>
</gene>